<evidence type="ECO:0000259" key="8">
    <source>
        <dbReference type="PROSITE" id="PS01124"/>
    </source>
</evidence>
<comment type="subcellular location">
    <subcellularLocation>
        <location evidence="1">Cell envelope</location>
    </subcellularLocation>
</comment>
<keyword evidence="3" id="KW-0813">Transport</keyword>
<keyword evidence="7" id="KW-0804">Transcription</keyword>
<evidence type="ECO:0000256" key="1">
    <source>
        <dbReference type="ARBA" id="ARBA00004196"/>
    </source>
</evidence>
<dbReference type="Gene3D" id="3.40.50.1980">
    <property type="entry name" value="Nitrogenase molybdenum iron protein domain"/>
    <property type="match status" value="2"/>
</dbReference>
<dbReference type="SUPFAM" id="SSF46689">
    <property type="entry name" value="Homeodomain-like"/>
    <property type="match status" value="2"/>
</dbReference>
<evidence type="ECO:0000256" key="7">
    <source>
        <dbReference type="ARBA" id="ARBA00023163"/>
    </source>
</evidence>
<accession>A0ABN8GX71</accession>
<feature type="domain" description="Fe/B12 periplasmic-binding" evidence="9">
    <location>
        <begin position="274"/>
        <end position="538"/>
    </location>
</feature>
<dbReference type="PROSITE" id="PS00041">
    <property type="entry name" value="HTH_ARAC_FAMILY_1"/>
    <property type="match status" value="1"/>
</dbReference>
<sequence length="543" mass="61537">MKSSNNISDKLASYLYKLEHVKRVNSNSAPVQHETSSHGLLLLKEAKGDIVIDGRSYSLQPHKAFILPPHAAVRLQIHQDAQADYYYIQFHALEAVEQGCYAPAALNCPVELFLTHSRFLIDRIHEMERKLRSGNSWDSMKANIIFQELIAALFQDAIREQQPDLNQAISVTMDYMEQNYPLHITRMQLSEMAGMSADYYSRAFKKKNGKSPMEYLTDIRISQAKQSLLLSGDSFRSIAQSVGFSDEFYFSRKFKATTGRSPTAYVKKIKYSDKIASLKHFLTGHLIALGIEPYAAIINNAYPVTSRFRNTVAVGGFNPDLEKLVSAKPDLIITSGLHDDEKSHKEKIFDQIATTVTLPYDLDWRNQFITIANIVGREKEASDWLERYEHKAEKVRKQLQAHIGDEAILVVGIGEGRMCVYGQRNIGTVLYGDLKLGVPSGAADIVHYKEVTLEELSAYEGDRILLTSFQHDGTAHMDGAIRREVQALWTNKQWLAFKAVRNGAVYSMYDSQHLYTCYTSLTHDLFLDKAQQLLMSDSSKRRS</sequence>
<proteinExistence type="inferred from homology"/>
<evidence type="ECO:0000259" key="9">
    <source>
        <dbReference type="PROSITE" id="PS50983"/>
    </source>
</evidence>
<reference evidence="10" key="1">
    <citation type="submission" date="2022-01" db="EMBL/GenBank/DDBJ databases">
        <authorList>
            <person name="Criscuolo A."/>
        </authorList>
    </citation>
    <scope>NUCLEOTIDE SEQUENCE</scope>
    <source>
        <strain evidence="10">CIP111893</strain>
    </source>
</reference>
<evidence type="ECO:0000256" key="4">
    <source>
        <dbReference type="ARBA" id="ARBA00022729"/>
    </source>
</evidence>
<protein>
    <submittedName>
        <fullName evidence="10">HTH-type transcriptional activator Btr</fullName>
    </submittedName>
</protein>
<dbReference type="InterPro" id="IPR051313">
    <property type="entry name" value="Bact_iron-sidero_bind"/>
</dbReference>
<gene>
    <name evidence="10" type="primary">btr_4</name>
    <name evidence="10" type="ORF">PAECIP111893_04231</name>
</gene>
<keyword evidence="5" id="KW-0805">Transcription regulation</keyword>
<dbReference type="EMBL" id="CAKMMF010000027">
    <property type="protein sequence ID" value="CAH1217023.1"/>
    <property type="molecule type" value="Genomic_DNA"/>
</dbReference>
<dbReference type="Pfam" id="PF12833">
    <property type="entry name" value="HTH_18"/>
    <property type="match status" value="1"/>
</dbReference>
<dbReference type="SMART" id="SM00342">
    <property type="entry name" value="HTH_ARAC"/>
    <property type="match status" value="1"/>
</dbReference>
<evidence type="ECO:0000313" key="10">
    <source>
        <dbReference type="EMBL" id="CAH1217023.1"/>
    </source>
</evidence>
<dbReference type="PANTHER" id="PTHR30532">
    <property type="entry name" value="IRON III DICITRATE-BINDING PERIPLASMIC PROTEIN"/>
    <property type="match status" value="1"/>
</dbReference>
<keyword evidence="4" id="KW-0732">Signal</keyword>
<evidence type="ECO:0000256" key="3">
    <source>
        <dbReference type="ARBA" id="ARBA00022448"/>
    </source>
</evidence>
<dbReference type="SUPFAM" id="SSF53807">
    <property type="entry name" value="Helical backbone' metal receptor"/>
    <property type="match status" value="1"/>
</dbReference>
<dbReference type="SUPFAM" id="SSF51215">
    <property type="entry name" value="Regulatory protein AraC"/>
    <property type="match status" value="1"/>
</dbReference>
<evidence type="ECO:0000256" key="2">
    <source>
        <dbReference type="ARBA" id="ARBA00008814"/>
    </source>
</evidence>
<dbReference type="PANTHER" id="PTHR30532:SF1">
    <property type="entry name" value="IRON(3+)-HYDROXAMATE-BINDING PROTEIN FHUD"/>
    <property type="match status" value="1"/>
</dbReference>
<dbReference type="Pfam" id="PF01497">
    <property type="entry name" value="Peripla_BP_2"/>
    <property type="match status" value="1"/>
</dbReference>
<feature type="domain" description="HTH araC/xylS-type" evidence="8">
    <location>
        <begin position="170"/>
        <end position="268"/>
    </location>
</feature>
<evidence type="ECO:0000256" key="6">
    <source>
        <dbReference type="ARBA" id="ARBA00023125"/>
    </source>
</evidence>
<dbReference type="InterPro" id="IPR009057">
    <property type="entry name" value="Homeodomain-like_sf"/>
</dbReference>
<name>A0ABN8GX71_9BACL</name>
<organism evidence="10 11">
    <name type="scientific">Paenibacillus plantiphilus</name>
    <dbReference type="NCBI Taxonomy" id="2905650"/>
    <lineage>
        <taxon>Bacteria</taxon>
        <taxon>Bacillati</taxon>
        <taxon>Bacillota</taxon>
        <taxon>Bacilli</taxon>
        <taxon>Bacillales</taxon>
        <taxon>Paenibacillaceae</taxon>
        <taxon>Paenibacillus</taxon>
    </lineage>
</organism>
<keyword evidence="11" id="KW-1185">Reference proteome</keyword>
<keyword evidence="6" id="KW-0238">DNA-binding</keyword>
<dbReference type="RefSeq" id="WP_236344610.1">
    <property type="nucleotide sequence ID" value="NZ_CAKMMF010000027.1"/>
</dbReference>
<dbReference type="Gene3D" id="1.10.10.60">
    <property type="entry name" value="Homeodomain-like"/>
    <property type="match status" value="2"/>
</dbReference>
<dbReference type="PROSITE" id="PS01124">
    <property type="entry name" value="HTH_ARAC_FAMILY_2"/>
    <property type="match status" value="1"/>
</dbReference>
<evidence type="ECO:0000256" key="5">
    <source>
        <dbReference type="ARBA" id="ARBA00023015"/>
    </source>
</evidence>
<dbReference type="PROSITE" id="PS50983">
    <property type="entry name" value="FE_B12_PBP"/>
    <property type="match status" value="1"/>
</dbReference>
<comment type="caution">
    <text evidence="10">The sequence shown here is derived from an EMBL/GenBank/DDBJ whole genome shotgun (WGS) entry which is preliminary data.</text>
</comment>
<comment type="similarity">
    <text evidence="2">Belongs to the bacterial solute-binding protein 8 family.</text>
</comment>
<dbReference type="InterPro" id="IPR037923">
    <property type="entry name" value="HTH-like"/>
</dbReference>
<dbReference type="InterPro" id="IPR018062">
    <property type="entry name" value="HTH_AraC-typ_CS"/>
</dbReference>
<dbReference type="InterPro" id="IPR002491">
    <property type="entry name" value="ABC_transptr_periplasmic_BD"/>
</dbReference>
<evidence type="ECO:0000313" key="11">
    <source>
        <dbReference type="Proteomes" id="UP000838686"/>
    </source>
</evidence>
<dbReference type="Proteomes" id="UP000838686">
    <property type="component" value="Unassembled WGS sequence"/>
</dbReference>
<dbReference type="InterPro" id="IPR018060">
    <property type="entry name" value="HTH_AraC"/>
</dbReference>